<name>A0A1H1Y6X9_9ACTN</name>
<evidence type="ECO:0000259" key="4">
    <source>
        <dbReference type="Pfam" id="PF00440"/>
    </source>
</evidence>
<protein>
    <submittedName>
        <fullName evidence="6">DNA-binding transcriptional regulator, AcrR family</fullName>
    </submittedName>
</protein>
<dbReference type="PANTHER" id="PTHR47506">
    <property type="entry name" value="TRANSCRIPTIONAL REGULATORY PROTEIN"/>
    <property type="match status" value="1"/>
</dbReference>
<sequence length="198" mass="21129">MTKARDEPDTRSRIRAASAELFARHGYAGTGLKHVSSAARAPFGSIYHFFPGGKDDLAEDMIRTSGPQFMQLVLDTLAERDDPAAALDHAFGVAADNLVAGDYADGCPIATMALDVASSNERLRSAAAEVFADWLEHGTAWFAGFVDDPARARDLANTLIMITEGAFLLSRAGRDPEPLYAAGRSMVTLVRSVVPSNG</sequence>
<evidence type="ECO:0000256" key="2">
    <source>
        <dbReference type="ARBA" id="ARBA00023125"/>
    </source>
</evidence>
<accession>A0A1H1Y6X9</accession>
<dbReference type="GO" id="GO:0003677">
    <property type="term" value="F:DNA binding"/>
    <property type="evidence" value="ECO:0007669"/>
    <property type="project" value="UniProtKB-KW"/>
</dbReference>
<dbReference type="AlphaFoldDB" id="A0A1H1Y6X9"/>
<evidence type="ECO:0000256" key="3">
    <source>
        <dbReference type="ARBA" id="ARBA00023163"/>
    </source>
</evidence>
<dbReference type="InterPro" id="IPR054156">
    <property type="entry name" value="YxaF_TetR_C"/>
</dbReference>
<keyword evidence="3" id="KW-0804">Transcription</keyword>
<dbReference type="Pfam" id="PF00440">
    <property type="entry name" value="TetR_N"/>
    <property type="match status" value="1"/>
</dbReference>
<dbReference type="EMBL" id="LT629772">
    <property type="protein sequence ID" value="SDT17268.1"/>
    <property type="molecule type" value="Genomic_DNA"/>
</dbReference>
<dbReference type="RefSeq" id="WP_091527542.1">
    <property type="nucleotide sequence ID" value="NZ_LT629772.1"/>
</dbReference>
<gene>
    <name evidence="6" type="ORF">SAMN04489812_4430</name>
</gene>
<evidence type="ECO:0000256" key="1">
    <source>
        <dbReference type="ARBA" id="ARBA00023015"/>
    </source>
</evidence>
<dbReference type="SUPFAM" id="SSF46689">
    <property type="entry name" value="Homeodomain-like"/>
    <property type="match status" value="1"/>
</dbReference>
<dbReference type="SUPFAM" id="SSF48498">
    <property type="entry name" value="Tetracyclin repressor-like, C-terminal domain"/>
    <property type="match status" value="1"/>
</dbReference>
<reference evidence="6 7" key="1">
    <citation type="submission" date="2016-10" db="EMBL/GenBank/DDBJ databases">
        <authorList>
            <person name="de Groot N.N."/>
        </authorList>
    </citation>
    <scope>NUCLEOTIDE SEQUENCE [LARGE SCALE GENOMIC DNA]</scope>
    <source>
        <strain evidence="6 7">DSM 21800</strain>
    </source>
</reference>
<evidence type="ECO:0000313" key="6">
    <source>
        <dbReference type="EMBL" id="SDT17268.1"/>
    </source>
</evidence>
<dbReference type="InterPro" id="IPR036271">
    <property type="entry name" value="Tet_transcr_reg_TetR-rel_C_sf"/>
</dbReference>
<keyword evidence="2 6" id="KW-0238">DNA-binding</keyword>
<dbReference type="PANTHER" id="PTHR47506:SF3">
    <property type="entry name" value="HTH-TYPE TRANSCRIPTIONAL REGULATOR LMRA"/>
    <property type="match status" value="1"/>
</dbReference>
<dbReference type="InterPro" id="IPR009057">
    <property type="entry name" value="Homeodomain-like_sf"/>
</dbReference>
<dbReference type="Pfam" id="PF21993">
    <property type="entry name" value="TetR_C_13_2"/>
    <property type="match status" value="1"/>
</dbReference>
<organism evidence="6 7">
    <name type="scientific">Microlunatus soli</name>
    <dbReference type="NCBI Taxonomy" id="630515"/>
    <lineage>
        <taxon>Bacteria</taxon>
        <taxon>Bacillati</taxon>
        <taxon>Actinomycetota</taxon>
        <taxon>Actinomycetes</taxon>
        <taxon>Propionibacteriales</taxon>
        <taxon>Propionibacteriaceae</taxon>
        <taxon>Microlunatus</taxon>
    </lineage>
</organism>
<keyword evidence="1" id="KW-0805">Transcription regulation</keyword>
<keyword evidence="7" id="KW-1185">Reference proteome</keyword>
<dbReference type="Gene3D" id="1.10.357.10">
    <property type="entry name" value="Tetracycline Repressor, domain 2"/>
    <property type="match status" value="1"/>
</dbReference>
<dbReference type="Proteomes" id="UP000199103">
    <property type="component" value="Chromosome I"/>
</dbReference>
<evidence type="ECO:0000313" key="7">
    <source>
        <dbReference type="Proteomes" id="UP000199103"/>
    </source>
</evidence>
<dbReference type="STRING" id="630515.SAMN04489812_4430"/>
<dbReference type="InterPro" id="IPR001647">
    <property type="entry name" value="HTH_TetR"/>
</dbReference>
<dbReference type="OrthoDB" id="3721682at2"/>
<proteinExistence type="predicted"/>
<feature type="domain" description="HTH tetR-type" evidence="4">
    <location>
        <begin position="14"/>
        <end position="60"/>
    </location>
</feature>
<evidence type="ECO:0000259" key="5">
    <source>
        <dbReference type="Pfam" id="PF21993"/>
    </source>
</evidence>
<feature type="domain" description="Transcriptional regulator LmrA/YxaF-like C-terminal" evidence="5">
    <location>
        <begin position="83"/>
        <end position="184"/>
    </location>
</feature>